<dbReference type="Pfam" id="PF00956">
    <property type="entry name" value="NAP"/>
    <property type="match status" value="1"/>
</dbReference>
<dbReference type="Gene3D" id="1.20.5.1500">
    <property type="match status" value="1"/>
</dbReference>
<evidence type="ECO:0000313" key="5">
    <source>
        <dbReference type="Proteomes" id="UP000193685"/>
    </source>
</evidence>
<feature type="compositionally biased region" description="Basic and acidic residues" evidence="3">
    <location>
        <begin position="385"/>
        <end position="399"/>
    </location>
</feature>
<evidence type="ECO:0000256" key="1">
    <source>
        <dbReference type="ARBA" id="ARBA00009947"/>
    </source>
</evidence>
<dbReference type="GO" id="GO:0006334">
    <property type="term" value="P:nucleosome assembly"/>
    <property type="evidence" value="ECO:0007669"/>
    <property type="project" value="InterPro"/>
</dbReference>
<reference evidence="4 5" key="1">
    <citation type="submission" date="2016-07" db="EMBL/GenBank/DDBJ databases">
        <title>Pervasive Adenine N6-methylation of Active Genes in Fungi.</title>
        <authorList>
            <consortium name="DOE Joint Genome Institute"/>
            <person name="Mondo S.J."/>
            <person name="Dannebaum R.O."/>
            <person name="Kuo R.C."/>
            <person name="Labutti K."/>
            <person name="Haridas S."/>
            <person name="Kuo A."/>
            <person name="Salamov A."/>
            <person name="Ahrendt S.R."/>
            <person name="Lipzen A."/>
            <person name="Sullivan W."/>
            <person name="Andreopoulos W.B."/>
            <person name="Clum A."/>
            <person name="Lindquist E."/>
            <person name="Daum C."/>
            <person name="Ramamoorthy G.K."/>
            <person name="Gryganskyi A."/>
            <person name="Culley D."/>
            <person name="Magnuson J.K."/>
            <person name="James T.Y."/>
            <person name="O'Malley M.A."/>
            <person name="Stajich J.E."/>
            <person name="Spatafora J.W."/>
            <person name="Visel A."/>
            <person name="Grigoriev I.V."/>
        </authorList>
    </citation>
    <scope>NUCLEOTIDE SEQUENCE [LARGE SCALE GENOMIC DNA]</scope>
    <source>
        <strain evidence="4 5">12-1054</strain>
    </source>
</reference>
<dbReference type="OMA" id="YSGDFMY"/>
<feature type="compositionally biased region" description="Acidic residues" evidence="3">
    <location>
        <begin position="353"/>
        <end position="384"/>
    </location>
</feature>
<dbReference type="STRING" id="56484.A0A1Y2F817"/>
<evidence type="ECO:0000256" key="3">
    <source>
        <dbReference type="SAM" id="MobiDB-lite"/>
    </source>
</evidence>
<keyword evidence="5" id="KW-1185">Reference proteome</keyword>
<dbReference type="FunFam" id="1.20.5.1500:FF:000001">
    <property type="entry name" value="Nucleosome assembly protein 1-like 1"/>
    <property type="match status" value="1"/>
</dbReference>
<evidence type="ECO:0008006" key="6">
    <source>
        <dbReference type="Google" id="ProtNLM"/>
    </source>
</evidence>
<dbReference type="OrthoDB" id="27325at2759"/>
<dbReference type="PANTHER" id="PTHR11875">
    <property type="entry name" value="TESTIS-SPECIFIC Y-ENCODED PROTEIN"/>
    <property type="match status" value="1"/>
</dbReference>
<accession>A0A1Y2F817</accession>
<proteinExistence type="inferred from homology"/>
<dbReference type="InterPro" id="IPR037231">
    <property type="entry name" value="NAP-like_sf"/>
</dbReference>
<comment type="similarity">
    <text evidence="1 2">Belongs to the nucleosome assembly protein (NAP) family.</text>
</comment>
<dbReference type="EMBL" id="MCFI01000014">
    <property type="protein sequence ID" value="ORY80042.1"/>
    <property type="molecule type" value="Genomic_DNA"/>
</dbReference>
<organism evidence="4 5">
    <name type="scientific">Protomyces lactucae-debilis</name>
    <dbReference type="NCBI Taxonomy" id="2754530"/>
    <lineage>
        <taxon>Eukaryota</taxon>
        <taxon>Fungi</taxon>
        <taxon>Dikarya</taxon>
        <taxon>Ascomycota</taxon>
        <taxon>Taphrinomycotina</taxon>
        <taxon>Taphrinomycetes</taxon>
        <taxon>Taphrinales</taxon>
        <taxon>Protomycetaceae</taxon>
        <taxon>Protomyces</taxon>
    </lineage>
</organism>
<evidence type="ECO:0000313" key="4">
    <source>
        <dbReference type="EMBL" id="ORY80042.1"/>
    </source>
</evidence>
<sequence>MSDAQNIQNKRLSDLAPTPMNTPATPANQMLTGAKAPGVPKIDEEKEERDAIASALQGNPQLMNMIQGRLGDLVGKSSGYIESLPTVVRTRIHGLKGVQAEHAKLESQFQDDLLALEKKYLEKYAPLYARRAEIVAGTKEPTEQEIEVGLQDVDPDEEEAREQADANEETNIQGVPEFWLTAMKNVLSLQEMINARDEEALKSLTDIRMSYLDKPGFKLTFQFAENEFFSNSTLTKTYYYQEEAGYGGDFVYDHADGDEIKWHEGKNLTVRYETKKQRNKNTKQTRIVKKTVPVESFFNFFSPPAVPDDEDDNDVASDIDERLELDYQIGEDIKEKLIPRAVDWFTGEALAYEELDDEDLEEDYQDYDDEDESGDSEEEDSETEADGKPKQDPQECRQQ</sequence>
<dbReference type="InterPro" id="IPR002164">
    <property type="entry name" value="NAP_family"/>
</dbReference>
<dbReference type="GO" id="GO:0005634">
    <property type="term" value="C:nucleus"/>
    <property type="evidence" value="ECO:0007669"/>
    <property type="project" value="InterPro"/>
</dbReference>
<feature type="region of interest" description="Disordered" evidence="3">
    <location>
        <begin position="1"/>
        <end position="36"/>
    </location>
</feature>
<comment type="caution">
    <text evidence="4">The sequence shown here is derived from an EMBL/GenBank/DDBJ whole genome shotgun (WGS) entry which is preliminary data.</text>
</comment>
<dbReference type="RefSeq" id="XP_040724176.1">
    <property type="nucleotide sequence ID" value="XM_040867919.1"/>
</dbReference>
<feature type="compositionally biased region" description="Low complexity" evidence="3">
    <location>
        <begin position="16"/>
        <end position="28"/>
    </location>
</feature>
<gene>
    <name evidence="4" type="ORF">BCR37DRAFT_349324</name>
</gene>
<feature type="region of interest" description="Disordered" evidence="3">
    <location>
        <begin position="353"/>
        <end position="399"/>
    </location>
</feature>
<protein>
    <recommendedName>
        <fullName evidence="6">Nucleosome assembly protein</fullName>
    </recommendedName>
</protein>
<dbReference type="Gene3D" id="3.30.1120.90">
    <property type="entry name" value="Nucleosome assembly protein"/>
    <property type="match status" value="1"/>
</dbReference>
<evidence type="ECO:0000256" key="2">
    <source>
        <dbReference type="RuleBase" id="RU003876"/>
    </source>
</evidence>
<dbReference type="FunFam" id="3.30.1120.90:FF:000003">
    <property type="entry name" value="Nucleosome assembly protein"/>
    <property type="match status" value="1"/>
</dbReference>
<dbReference type="Proteomes" id="UP000193685">
    <property type="component" value="Unassembled WGS sequence"/>
</dbReference>
<feature type="compositionally biased region" description="Polar residues" evidence="3">
    <location>
        <begin position="1"/>
        <end position="10"/>
    </location>
</feature>
<name>A0A1Y2F817_PROLT</name>
<dbReference type="SUPFAM" id="SSF143113">
    <property type="entry name" value="NAP-like"/>
    <property type="match status" value="1"/>
</dbReference>
<dbReference type="GeneID" id="63784518"/>
<dbReference type="AlphaFoldDB" id="A0A1Y2F817"/>